<dbReference type="HOGENOM" id="CLU_2069951_0_0_10"/>
<comment type="caution">
    <text evidence="1">The sequence shown here is derived from an EMBL/GenBank/DDBJ whole genome shotgun (WGS) entry which is preliminary data.</text>
</comment>
<evidence type="ECO:0008006" key="3">
    <source>
        <dbReference type="Google" id="ProtNLM"/>
    </source>
</evidence>
<dbReference type="STRING" id="313594.PI23P_03372"/>
<dbReference type="eggNOG" id="COG2849">
    <property type="taxonomic scope" value="Bacteria"/>
</dbReference>
<protein>
    <recommendedName>
        <fullName evidence="3">Nicotinic acid mononucleotide adenyltransferase</fullName>
    </recommendedName>
</protein>
<dbReference type="OrthoDB" id="1467310at2"/>
<dbReference type="AlphaFoldDB" id="A4BX11"/>
<dbReference type="SUPFAM" id="SSF82185">
    <property type="entry name" value="Histone H3 K4-specific methyltransferase SET7/9 N-terminal domain"/>
    <property type="match status" value="1"/>
</dbReference>
<sequence length="116" mass="13392">MKKIITIAMFCIAAIGYSQDIEPTYEAEGALVKATYYHEEGTISKQGYFKNKKLTGKWTRYDKQGNKVQMAFYKDGKKTGKWFFWNEGSLQEVTYVNNAVQSVNRWTPESKLAINK</sequence>
<organism evidence="1 2">
    <name type="scientific">Polaribacter irgensii 23-P</name>
    <dbReference type="NCBI Taxonomy" id="313594"/>
    <lineage>
        <taxon>Bacteria</taxon>
        <taxon>Pseudomonadati</taxon>
        <taxon>Bacteroidota</taxon>
        <taxon>Flavobacteriia</taxon>
        <taxon>Flavobacteriales</taxon>
        <taxon>Flavobacteriaceae</taxon>
    </lineage>
</organism>
<dbReference type="Proteomes" id="UP000003053">
    <property type="component" value="Unassembled WGS sequence"/>
</dbReference>
<name>A4BX11_9FLAO</name>
<reference evidence="1 2" key="1">
    <citation type="submission" date="2006-02" db="EMBL/GenBank/DDBJ databases">
        <authorList>
            <person name="Murray A."/>
            <person name="Staley J."/>
            <person name="Ferriera S."/>
            <person name="Johnson J."/>
            <person name="Kravitz S."/>
            <person name="Halpern A."/>
            <person name="Remington K."/>
            <person name="Beeson K."/>
            <person name="Tran B."/>
            <person name="Rogers Y.-H."/>
            <person name="Friedman R."/>
            <person name="Venter J.C."/>
        </authorList>
    </citation>
    <scope>NUCLEOTIDE SEQUENCE [LARGE SCALE GENOMIC DNA]</scope>
    <source>
        <strain evidence="1 2">23-P</strain>
    </source>
</reference>
<evidence type="ECO:0000313" key="1">
    <source>
        <dbReference type="EMBL" id="EAR13502.1"/>
    </source>
</evidence>
<evidence type="ECO:0000313" key="2">
    <source>
        <dbReference type="Proteomes" id="UP000003053"/>
    </source>
</evidence>
<dbReference type="EMBL" id="AAOG01000001">
    <property type="protein sequence ID" value="EAR13502.1"/>
    <property type="molecule type" value="Genomic_DNA"/>
</dbReference>
<dbReference type="Gene3D" id="2.20.110.10">
    <property type="entry name" value="Histone H3 K4-specific methyltransferase SET7/9 N-terminal domain"/>
    <property type="match status" value="1"/>
</dbReference>
<accession>A4BX11</accession>
<gene>
    <name evidence="1" type="ORF">PI23P_03372</name>
</gene>
<proteinExistence type="predicted"/>
<keyword evidence="2" id="KW-1185">Reference proteome</keyword>
<dbReference type="RefSeq" id="WP_004569300.1">
    <property type="nucleotide sequence ID" value="NZ_CH724148.1"/>
</dbReference>